<name>M1D9N1_SOLTU</name>
<comment type="subcellular location">
    <subcellularLocation>
        <location evidence="1">Nucleus</location>
    </subcellularLocation>
</comment>
<protein>
    <submittedName>
        <fullName evidence="3">Uncharacterized protein</fullName>
    </submittedName>
</protein>
<dbReference type="SUPFAM" id="SSF47762">
    <property type="entry name" value="PAH2 domain"/>
    <property type="match status" value="1"/>
</dbReference>
<proteinExistence type="predicted"/>
<keyword evidence="4" id="KW-1185">Reference proteome</keyword>
<dbReference type="InterPro" id="IPR003822">
    <property type="entry name" value="PAH"/>
</dbReference>
<dbReference type="GO" id="GO:0005634">
    <property type="term" value="C:nucleus"/>
    <property type="evidence" value="ECO:0007669"/>
    <property type="project" value="UniProtKB-SubCell"/>
</dbReference>
<dbReference type="PaxDb" id="4113-PGSC0003DMT400085505"/>
<evidence type="ECO:0000313" key="3">
    <source>
        <dbReference type="EnsemblPlants" id="PGSC0003DMT400085505"/>
    </source>
</evidence>
<dbReference type="Proteomes" id="UP000011115">
    <property type="component" value="Unassembled WGS sequence"/>
</dbReference>
<dbReference type="Gene3D" id="1.20.1160.11">
    <property type="entry name" value="Paired amphipathic helix"/>
    <property type="match status" value="1"/>
</dbReference>
<reference evidence="4" key="1">
    <citation type="journal article" date="2011" name="Nature">
        <title>Genome sequence and analysis of the tuber crop potato.</title>
        <authorList>
            <consortium name="The Potato Genome Sequencing Consortium"/>
        </authorList>
    </citation>
    <scope>NUCLEOTIDE SEQUENCE [LARGE SCALE GENOMIC DNA]</scope>
    <source>
        <strain evidence="4">cv. DM1-3 516 R44</strain>
    </source>
</reference>
<dbReference type="Gramene" id="PGSC0003DMT400085505">
    <property type="protein sequence ID" value="PGSC0003DMT400085505"/>
    <property type="gene ID" value="PGSC0003DMG400035076"/>
</dbReference>
<dbReference type="InterPro" id="IPR036600">
    <property type="entry name" value="PAH_sf"/>
</dbReference>
<dbReference type="AlphaFoldDB" id="M1D9N1"/>
<accession>M1D9N1</accession>
<dbReference type="GO" id="GO:0003714">
    <property type="term" value="F:transcription corepressor activity"/>
    <property type="evidence" value="ECO:0007669"/>
    <property type="project" value="InterPro"/>
</dbReference>
<dbReference type="EnsemblPlants" id="PGSC0003DMT400085505">
    <property type="protein sequence ID" value="PGSC0003DMT400085505"/>
    <property type="gene ID" value="PGSC0003DMG400035076"/>
</dbReference>
<keyword evidence="2" id="KW-0539">Nucleus</keyword>
<dbReference type="PANTHER" id="PTHR12346">
    <property type="entry name" value="SIN3B-RELATED"/>
    <property type="match status" value="1"/>
</dbReference>
<reference evidence="3" key="2">
    <citation type="submission" date="2015-06" db="UniProtKB">
        <authorList>
            <consortium name="EnsemblPlants"/>
        </authorList>
    </citation>
    <scope>IDENTIFICATION</scope>
    <source>
        <strain evidence="3">DM1-3 516 R44</strain>
    </source>
</reference>
<evidence type="ECO:0000256" key="2">
    <source>
        <dbReference type="ARBA" id="ARBA00023242"/>
    </source>
</evidence>
<dbReference type="InParanoid" id="M1D9N1"/>
<dbReference type="Pfam" id="PF02671">
    <property type="entry name" value="PAH"/>
    <property type="match status" value="1"/>
</dbReference>
<dbReference type="STRING" id="4113.M1D9N1"/>
<dbReference type="HOGENOM" id="CLU_1848604_0_0_1"/>
<organism evidence="3 4">
    <name type="scientific">Solanum tuberosum</name>
    <name type="common">Potato</name>
    <dbReference type="NCBI Taxonomy" id="4113"/>
    <lineage>
        <taxon>Eukaryota</taxon>
        <taxon>Viridiplantae</taxon>
        <taxon>Streptophyta</taxon>
        <taxon>Embryophyta</taxon>
        <taxon>Tracheophyta</taxon>
        <taxon>Spermatophyta</taxon>
        <taxon>Magnoliopsida</taxon>
        <taxon>eudicotyledons</taxon>
        <taxon>Gunneridae</taxon>
        <taxon>Pentapetalae</taxon>
        <taxon>asterids</taxon>
        <taxon>lamiids</taxon>
        <taxon>Solanales</taxon>
        <taxon>Solanaceae</taxon>
        <taxon>Solanoideae</taxon>
        <taxon>Solaneae</taxon>
        <taxon>Solanum</taxon>
    </lineage>
</organism>
<evidence type="ECO:0000256" key="1">
    <source>
        <dbReference type="ARBA" id="ARBA00004123"/>
    </source>
</evidence>
<dbReference type="InterPro" id="IPR039774">
    <property type="entry name" value="Sin3-like"/>
</dbReference>
<evidence type="ECO:0000313" key="4">
    <source>
        <dbReference type="Proteomes" id="UP000011115"/>
    </source>
</evidence>
<sequence>MEKIDIVGVIAKLNELFKGRPSLILEFNASVPNVYDKIPNDEDQAPLKKTTYKEQILKRYDSRIDVVDALSNVTKVWEKISNQMEKYEMFIDIMKHFKAQSNEGDEQGKDIIRQKRVKKLKKSKVDALQRHSASHRVVF</sequence>
<dbReference type="PANTHER" id="PTHR12346:SF36">
    <property type="entry name" value="PAIRED AMPHIPATHIC HELIX PROTEIN SIN3-LIKE 2"/>
    <property type="match status" value="1"/>
</dbReference>